<keyword evidence="2" id="KW-1185">Reference proteome</keyword>
<dbReference type="PANTHER" id="PTHR14187">
    <property type="entry name" value="ALPHA KINASE/ELONGATION FACTOR 2 KINASE"/>
    <property type="match status" value="1"/>
</dbReference>
<dbReference type="AlphaFoldDB" id="A0AA88YHS3"/>
<dbReference type="SUPFAM" id="SSF53067">
    <property type="entry name" value="Actin-like ATPase domain"/>
    <property type="match status" value="1"/>
</dbReference>
<evidence type="ECO:0000313" key="2">
    <source>
        <dbReference type="Proteomes" id="UP001186944"/>
    </source>
</evidence>
<gene>
    <name evidence="1" type="ORF">FSP39_007426</name>
</gene>
<evidence type="ECO:0000313" key="1">
    <source>
        <dbReference type="EMBL" id="KAK3099643.1"/>
    </source>
</evidence>
<dbReference type="InterPro" id="IPR043129">
    <property type="entry name" value="ATPase_NBD"/>
</dbReference>
<protein>
    <submittedName>
        <fullName evidence="1">Uncharacterized protein</fullName>
    </submittedName>
</protein>
<reference evidence="1" key="1">
    <citation type="submission" date="2019-08" db="EMBL/GenBank/DDBJ databases">
        <title>The improved chromosome-level genome for the pearl oyster Pinctada fucata martensii using PacBio sequencing and Hi-C.</title>
        <authorList>
            <person name="Zheng Z."/>
        </authorList>
    </citation>
    <scope>NUCLEOTIDE SEQUENCE</scope>
    <source>
        <strain evidence="1">ZZ-2019</strain>
        <tissue evidence="1">Adductor muscle</tissue>
    </source>
</reference>
<name>A0AA88YHS3_PINIB</name>
<sequence length="259" mass="29148">MSKKSGGKSTKLVVAAIDFGTTYSGYAFSLISEKEKVRTNVWRAGSMASLKAPTVLLLNSDKTLNSFGYDAEDTYTDLVKKKTYKDYYYFHRFKMILRQSENIDESTKLDDITGKSVDALTVFSMSIKYLKKHMLDQLQNELSGILEKDLHYILTVPAIWDERSKLFMRKAAVQAGIDTNRLGIALEPEAASVFCQTLPFGVDDVGQSALKEPGAKYVVADLGGEENYNFSNTIPLLITQQLSFYFLTRKILDNTLHKK</sequence>
<proteinExistence type="predicted"/>
<dbReference type="Proteomes" id="UP001186944">
    <property type="component" value="Unassembled WGS sequence"/>
</dbReference>
<accession>A0AA88YHS3</accession>
<comment type="caution">
    <text evidence="1">The sequence shown here is derived from an EMBL/GenBank/DDBJ whole genome shotgun (WGS) entry which is preliminary data.</text>
</comment>
<organism evidence="1 2">
    <name type="scientific">Pinctada imbricata</name>
    <name type="common">Atlantic pearl-oyster</name>
    <name type="synonym">Pinctada martensii</name>
    <dbReference type="NCBI Taxonomy" id="66713"/>
    <lineage>
        <taxon>Eukaryota</taxon>
        <taxon>Metazoa</taxon>
        <taxon>Spiralia</taxon>
        <taxon>Lophotrochozoa</taxon>
        <taxon>Mollusca</taxon>
        <taxon>Bivalvia</taxon>
        <taxon>Autobranchia</taxon>
        <taxon>Pteriomorphia</taxon>
        <taxon>Pterioida</taxon>
        <taxon>Pterioidea</taxon>
        <taxon>Pteriidae</taxon>
        <taxon>Pinctada</taxon>
    </lineage>
</organism>
<dbReference type="PANTHER" id="PTHR14187:SF5">
    <property type="entry name" value="HEAT SHOCK 70 KDA PROTEIN 12A"/>
    <property type="match status" value="1"/>
</dbReference>
<dbReference type="Gene3D" id="3.30.420.40">
    <property type="match status" value="1"/>
</dbReference>
<dbReference type="EMBL" id="VSWD01000006">
    <property type="protein sequence ID" value="KAK3099643.1"/>
    <property type="molecule type" value="Genomic_DNA"/>
</dbReference>